<reference evidence="2" key="1">
    <citation type="submission" date="2021-02" db="EMBL/GenBank/DDBJ databases">
        <authorList>
            <person name="Nowell W R."/>
        </authorList>
    </citation>
    <scope>NUCLEOTIDE SEQUENCE</scope>
</reference>
<dbReference type="Gene3D" id="3.40.30.10">
    <property type="entry name" value="Glutaredoxin"/>
    <property type="match status" value="1"/>
</dbReference>
<evidence type="ECO:0000313" key="3">
    <source>
        <dbReference type="Proteomes" id="UP000663832"/>
    </source>
</evidence>
<evidence type="ECO:0000313" key="2">
    <source>
        <dbReference type="EMBL" id="CAF1356331.1"/>
    </source>
</evidence>
<protein>
    <recommendedName>
        <fullName evidence="4">Thioredoxin domain-containing protein</fullName>
    </recommendedName>
</protein>
<dbReference type="EMBL" id="CAJNOM010000321">
    <property type="protein sequence ID" value="CAF1356331.1"/>
    <property type="molecule type" value="Genomic_DNA"/>
</dbReference>
<evidence type="ECO:0008006" key="4">
    <source>
        <dbReference type="Google" id="ProtNLM"/>
    </source>
</evidence>
<accession>A0A815HRW5</accession>
<dbReference type="EMBL" id="CAJNOI010000177">
    <property type="protein sequence ID" value="CAF1160179.1"/>
    <property type="molecule type" value="Genomic_DNA"/>
</dbReference>
<dbReference type="Proteomes" id="UP000663832">
    <property type="component" value="Unassembled WGS sequence"/>
</dbReference>
<keyword evidence="3" id="KW-1185">Reference proteome</keyword>
<sequence length="154" mass="18186">MAVRTRLTYNTCKVLTTEEEVNKNLSEHDLVLLLFNKNSSSNENDIEQKFNLWRINYERTYELLVFKCVKSKIKNPLITTYNIINVPTFILFHKQQEVARLEDAENIQSDVISTLTADEQLETKDAEQQLKLWLDKNCEKYAKKDNENNDRKPN</sequence>
<dbReference type="Proteomes" id="UP000663877">
    <property type="component" value="Unassembled WGS sequence"/>
</dbReference>
<dbReference type="SUPFAM" id="SSF52833">
    <property type="entry name" value="Thioredoxin-like"/>
    <property type="match status" value="1"/>
</dbReference>
<name>A0A815HRW5_9BILA</name>
<gene>
    <name evidence="1" type="ORF">BJG266_LOCUS24593</name>
    <name evidence="2" type="ORF">QVE165_LOCUS34286</name>
</gene>
<proteinExistence type="predicted"/>
<evidence type="ECO:0000313" key="1">
    <source>
        <dbReference type="EMBL" id="CAF1160179.1"/>
    </source>
</evidence>
<comment type="caution">
    <text evidence="2">The sequence shown here is derived from an EMBL/GenBank/DDBJ whole genome shotgun (WGS) entry which is preliminary data.</text>
</comment>
<dbReference type="InterPro" id="IPR036249">
    <property type="entry name" value="Thioredoxin-like_sf"/>
</dbReference>
<organism evidence="2 3">
    <name type="scientific">Adineta steineri</name>
    <dbReference type="NCBI Taxonomy" id="433720"/>
    <lineage>
        <taxon>Eukaryota</taxon>
        <taxon>Metazoa</taxon>
        <taxon>Spiralia</taxon>
        <taxon>Gnathifera</taxon>
        <taxon>Rotifera</taxon>
        <taxon>Eurotatoria</taxon>
        <taxon>Bdelloidea</taxon>
        <taxon>Adinetida</taxon>
        <taxon>Adinetidae</taxon>
        <taxon>Adineta</taxon>
    </lineage>
</organism>
<dbReference type="AlphaFoldDB" id="A0A815HRW5"/>